<dbReference type="AlphaFoldDB" id="A0A814SFP9"/>
<comment type="caution">
    <text evidence="1">The sequence shown here is derived from an EMBL/GenBank/DDBJ whole genome shotgun (WGS) entry which is preliminary data.</text>
</comment>
<proteinExistence type="predicted"/>
<dbReference type="Proteomes" id="UP000663879">
    <property type="component" value="Unassembled WGS sequence"/>
</dbReference>
<evidence type="ECO:0000313" key="2">
    <source>
        <dbReference type="Proteomes" id="UP000663879"/>
    </source>
</evidence>
<keyword evidence="2" id="KW-1185">Reference proteome</keyword>
<sequence>MNGIPQSFPELKIIKSDEQNVKELGLNLGTFRNYNLSDLLKIIQAQQSTINKLTKE</sequence>
<evidence type="ECO:0000313" key="1">
    <source>
        <dbReference type="EMBL" id="CAF1146646.1"/>
    </source>
</evidence>
<organism evidence="1 2">
    <name type="scientific">Brachionus calyciflorus</name>
    <dbReference type="NCBI Taxonomy" id="104777"/>
    <lineage>
        <taxon>Eukaryota</taxon>
        <taxon>Metazoa</taxon>
        <taxon>Spiralia</taxon>
        <taxon>Gnathifera</taxon>
        <taxon>Rotifera</taxon>
        <taxon>Eurotatoria</taxon>
        <taxon>Monogononta</taxon>
        <taxon>Pseudotrocha</taxon>
        <taxon>Ploima</taxon>
        <taxon>Brachionidae</taxon>
        <taxon>Brachionus</taxon>
    </lineage>
</organism>
<dbReference type="EMBL" id="CAJNOC010011235">
    <property type="protein sequence ID" value="CAF1146646.1"/>
    <property type="molecule type" value="Genomic_DNA"/>
</dbReference>
<accession>A0A814SFP9</accession>
<feature type="non-terminal residue" evidence="1">
    <location>
        <position position="56"/>
    </location>
</feature>
<name>A0A814SFP9_9BILA</name>
<gene>
    <name evidence="1" type="ORF">OXX778_LOCUS23125</name>
</gene>
<reference evidence="1" key="1">
    <citation type="submission" date="2021-02" db="EMBL/GenBank/DDBJ databases">
        <authorList>
            <person name="Nowell W R."/>
        </authorList>
    </citation>
    <scope>NUCLEOTIDE SEQUENCE</scope>
    <source>
        <strain evidence="1">Ploen Becks lab</strain>
    </source>
</reference>
<protein>
    <submittedName>
        <fullName evidence="1">Uncharacterized protein</fullName>
    </submittedName>
</protein>